<evidence type="ECO:0000256" key="3">
    <source>
        <dbReference type="ARBA" id="ARBA00022801"/>
    </source>
</evidence>
<dbReference type="InterPro" id="IPR000073">
    <property type="entry name" value="AB_hydrolase_1"/>
</dbReference>
<keyword evidence="10" id="KW-1185">Reference proteome</keyword>
<protein>
    <recommendedName>
        <fullName evidence="2">soluble epoxide hydrolase</fullName>
        <ecNumber evidence="2">3.3.2.10</ecNumber>
    </recommendedName>
</protein>
<feature type="domain" description="AB hydrolase-1" evidence="8">
    <location>
        <begin position="76"/>
        <end position="352"/>
    </location>
</feature>
<dbReference type="EMBL" id="JAMRDG010000002">
    <property type="protein sequence ID" value="KAJ3686940.1"/>
    <property type="molecule type" value="Genomic_DNA"/>
</dbReference>
<comment type="function">
    <text evidence="6">Epoxide hydrolase involved in the biosynthesis of cucurbitacin and mogroside tetracyclic triterpene natural products (e.g. siamenoside I and mogrosides IV, V and VI). Cucurbitacins have cytotoxic properties and exhibit deterrent taste as a defense barrier against herbivores. Mogrosides are nonsugar highly oxygenated compounds used as high-intensity zero-calorie sweeteners; they also possess pharmacological properties such as regulating immunity, lowering blood sugar and lipid levels, protecting the liver, and acting as antioxidants and antitumor agents. Catalyzes the hydrolysis of aromatic epoxide-containing substrates, such as the conversion of 24,25-epoxycucurbitadienol to 24,25-dihydroxycucurbitadienol.</text>
</comment>
<dbReference type="SUPFAM" id="SSF53474">
    <property type="entry name" value="alpha/beta-Hydrolases"/>
    <property type="match status" value="1"/>
</dbReference>
<comment type="caution">
    <text evidence="9">The sequence shown here is derived from an EMBL/GenBank/DDBJ whole genome shotgun (WGS) entry which is preliminary data.</text>
</comment>
<sequence length="366" mass="41157">MSATNQYHINIYNASSLMVDFIRNLFSSFCHKHKPSLAPPAQATIPSPQMDCSEITHRTVHVNGIDMHVAEKGTGPVVVLLHGFPEIWYTWRHQINGLAALGYRVVAPDLRGYGDSTVPSGAASYSALHVVGDIVALIDSLGQEKVLLAAHDWGAIIAWYVCLFRPDKVKALVILSVPFVPRNPARKSVDYLRSTYGDDYYICRFQEPGVIEAEFKHLGTEVVLKKFLTYRNPTPFFIPKEGWGSPDEQIPLPSWLSEDDIKYYVSKFEKTGFSGGLNYYRALDITWELTAPWTGAQIKVPTKFIVGDLDITYNAPGAKDFIHKGEMKKFVPLLDEVVVIKGVGHFINEEKPTKITEHIHSFFKKF</sequence>
<dbReference type="InterPro" id="IPR000639">
    <property type="entry name" value="Epox_hydrolase-like"/>
</dbReference>
<evidence type="ECO:0000256" key="2">
    <source>
        <dbReference type="ARBA" id="ARBA00013006"/>
    </source>
</evidence>
<evidence type="ECO:0000313" key="9">
    <source>
        <dbReference type="EMBL" id="KAJ3686940.1"/>
    </source>
</evidence>
<dbReference type="InterPro" id="IPR029058">
    <property type="entry name" value="AB_hydrolase_fold"/>
</dbReference>
<accession>A0AAD6EJJ8</accession>
<comment type="catalytic activity">
    <reaction evidence="7">
        <text>(24S)-24,25-epoxycucurbitadienol + H2O = (24R)-24,25-dihydroxycucurbitadienol</text>
        <dbReference type="Rhea" id="RHEA:81855"/>
        <dbReference type="ChEBI" id="CHEBI:15377"/>
        <dbReference type="ChEBI" id="CHEBI:229949"/>
        <dbReference type="ChEBI" id="CHEBI:229950"/>
    </reaction>
    <physiologicalReaction direction="left-to-right" evidence="7">
        <dbReference type="Rhea" id="RHEA:81856"/>
    </physiologicalReaction>
</comment>
<evidence type="ECO:0000259" key="8">
    <source>
        <dbReference type="Pfam" id="PF00561"/>
    </source>
</evidence>
<dbReference type="Gene3D" id="3.40.50.1820">
    <property type="entry name" value="alpha/beta hydrolase"/>
    <property type="match status" value="1"/>
</dbReference>
<dbReference type="PANTHER" id="PTHR43329">
    <property type="entry name" value="EPOXIDE HYDROLASE"/>
    <property type="match status" value="1"/>
</dbReference>
<gene>
    <name evidence="9" type="ORF">LUZ61_016104</name>
</gene>
<dbReference type="Pfam" id="PF00561">
    <property type="entry name" value="Abhydrolase_1"/>
    <property type="match status" value="1"/>
</dbReference>
<proteinExistence type="inferred from homology"/>
<dbReference type="AlphaFoldDB" id="A0AAD6EJJ8"/>
<comment type="catalytic activity">
    <reaction evidence="5">
        <text>an epoxide + H2O = an ethanediol</text>
        <dbReference type="Rhea" id="RHEA:19037"/>
        <dbReference type="ChEBI" id="CHEBI:15377"/>
        <dbReference type="ChEBI" id="CHEBI:32955"/>
        <dbReference type="ChEBI" id="CHEBI:140594"/>
        <dbReference type="EC" id="3.3.2.10"/>
    </reaction>
    <physiologicalReaction direction="left-to-right" evidence="5">
        <dbReference type="Rhea" id="RHEA:19038"/>
    </physiologicalReaction>
</comment>
<name>A0AAD6EJJ8_9POAL</name>
<comment type="pathway">
    <text evidence="1">Secondary metabolite biosynthesis; terpenoid biosynthesis.</text>
</comment>
<dbReference type="GO" id="GO:0004301">
    <property type="term" value="F:epoxide hydrolase activity"/>
    <property type="evidence" value="ECO:0007669"/>
    <property type="project" value="UniProtKB-EC"/>
</dbReference>
<dbReference type="FunFam" id="3.40.50.1820:FF:000161">
    <property type="entry name" value="Epoxide hydrolase"/>
    <property type="match status" value="1"/>
</dbReference>
<evidence type="ECO:0000256" key="6">
    <source>
        <dbReference type="ARBA" id="ARBA00058358"/>
    </source>
</evidence>
<organism evidence="9 10">
    <name type="scientific">Rhynchospora tenuis</name>
    <dbReference type="NCBI Taxonomy" id="198213"/>
    <lineage>
        <taxon>Eukaryota</taxon>
        <taxon>Viridiplantae</taxon>
        <taxon>Streptophyta</taxon>
        <taxon>Embryophyta</taxon>
        <taxon>Tracheophyta</taxon>
        <taxon>Spermatophyta</taxon>
        <taxon>Magnoliopsida</taxon>
        <taxon>Liliopsida</taxon>
        <taxon>Poales</taxon>
        <taxon>Cyperaceae</taxon>
        <taxon>Cyperoideae</taxon>
        <taxon>Rhynchosporeae</taxon>
        <taxon>Rhynchospora</taxon>
    </lineage>
</organism>
<evidence type="ECO:0000256" key="5">
    <source>
        <dbReference type="ARBA" id="ARBA00051067"/>
    </source>
</evidence>
<evidence type="ECO:0000256" key="7">
    <source>
        <dbReference type="ARBA" id="ARBA00093212"/>
    </source>
</evidence>
<evidence type="ECO:0000256" key="4">
    <source>
        <dbReference type="ARBA" id="ARBA00038334"/>
    </source>
</evidence>
<comment type="similarity">
    <text evidence="4">Belongs to the AB hydrolase superfamily. Epoxide hydrolase family.</text>
</comment>
<reference evidence="9 10" key="1">
    <citation type="journal article" date="2022" name="Cell">
        <title>Repeat-based holocentromeres influence genome architecture and karyotype evolution.</title>
        <authorList>
            <person name="Hofstatter P.G."/>
            <person name="Thangavel G."/>
            <person name="Lux T."/>
            <person name="Neumann P."/>
            <person name="Vondrak T."/>
            <person name="Novak P."/>
            <person name="Zhang M."/>
            <person name="Costa L."/>
            <person name="Castellani M."/>
            <person name="Scott A."/>
            <person name="Toegelov H."/>
            <person name="Fuchs J."/>
            <person name="Mata-Sucre Y."/>
            <person name="Dias Y."/>
            <person name="Vanzela A.L.L."/>
            <person name="Huettel B."/>
            <person name="Almeida C.C.S."/>
            <person name="Simkova H."/>
            <person name="Souza G."/>
            <person name="Pedrosa-Harand A."/>
            <person name="Macas J."/>
            <person name="Mayer K.F.X."/>
            <person name="Houben A."/>
            <person name="Marques A."/>
        </authorList>
    </citation>
    <scope>NUCLEOTIDE SEQUENCE [LARGE SCALE GENOMIC DNA]</scope>
    <source>
        <strain evidence="9">RhyTen1mFocal</strain>
    </source>
</reference>
<evidence type="ECO:0000256" key="1">
    <source>
        <dbReference type="ARBA" id="ARBA00004721"/>
    </source>
</evidence>
<evidence type="ECO:0000313" key="10">
    <source>
        <dbReference type="Proteomes" id="UP001210211"/>
    </source>
</evidence>
<dbReference type="EC" id="3.3.2.10" evidence="2"/>
<dbReference type="PRINTS" id="PR00412">
    <property type="entry name" value="EPOXHYDRLASE"/>
</dbReference>
<keyword evidence="3" id="KW-0378">Hydrolase</keyword>
<dbReference type="Proteomes" id="UP001210211">
    <property type="component" value="Unassembled WGS sequence"/>
</dbReference>